<dbReference type="PROSITE" id="PS50088">
    <property type="entry name" value="ANK_REPEAT"/>
    <property type="match status" value="1"/>
</dbReference>
<sequence length="432" mass="47654">MFNPVLDVLQVTALFLAAQKNHTQVIKVLLQHGADPGVQVSIGSKKDRCTPAQIAALNGHPITAMFLRNTARQRRQKRSSTTSLGSSGPANSAVFGRGTLTSSAASSAVDDTRSRHLSPAPSLALAPSLVQAATPRSSARELNLLASDSQVDFQPTSAREEALRASDPQPFAQPTSPATSRLIECSKHGSQDVGLREGQQVEGEHVAAVLEPGGQRTQLVDTPFARAKTQEGEQLEQQQQQQQQQQEHNQDGQQQHPQQQQQHEQNGQVQQLPTQPQHRPLTLAQQQKLQRHRQRVQQERKQQEEKEEQERRKQERLQQQQRFTEEQVQKRQLKKQREEKLRELEQGQQLPPTLQPAVSRMSSLSSNESLFGGTKGPHPTQPSHEGNTENGVLPDGLSSSGTNTDPAQAETAAQVYLPLPPKAGIKAVLLDY</sequence>
<organism evidence="3 4">
    <name type="scientific">Dunaliella salina</name>
    <name type="common">Green alga</name>
    <name type="synonym">Protococcus salinus</name>
    <dbReference type="NCBI Taxonomy" id="3046"/>
    <lineage>
        <taxon>Eukaryota</taxon>
        <taxon>Viridiplantae</taxon>
        <taxon>Chlorophyta</taxon>
        <taxon>core chlorophytes</taxon>
        <taxon>Chlorophyceae</taxon>
        <taxon>CS clade</taxon>
        <taxon>Chlamydomonadales</taxon>
        <taxon>Dunaliellaceae</taxon>
        <taxon>Dunaliella</taxon>
    </lineage>
</organism>
<feature type="region of interest" description="Disordered" evidence="2">
    <location>
        <begin position="71"/>
        <end position="97"/>
    </location>
</feature>
<dbReference type="InterPro" id="IPR002110">
    <property type="entry name" value="Ankyrin_rpt"/>
</dbReference>
<dbReference type="Gene3D" id="1.25.40.20">
    <property type="entry name" value="Ankyrin repeat-containing domain"/>
    <property type="match status" value="1"/>
</dbReference>
<proteinExistence type="predicted"/>
<feature type="compositionally biased region" description="Polar residues" evidence="2">
    <location>
        <begin position="381"/>
        <end position="390"/>
    </location>
</feature>
<dbReference type="SUPFAM" id="SSF48403">
    <property type="entry name" value="Ankyrin repeat"/>
    <property type="match status" value="1"/>
</dbReference>
<protein>
    <submittedName>
        <fullName evidence="3">Uncharacterized protein</fullName>
    </submittedName>
</protein>
<evidence type="ECO:0000313" key="3">
    <source>
        <dbReference type="EMBL" id="KAF5826582.1"/>
    </source>
</evidence>
<feature type="compositionally biased region" description="Polar residues" evidence="2">
    <location>
        <begin position="272"/>
        <end position="288"/>
    </location>
</feature>
<feature type="repeat" description="ANK" evidence="1">
    <location>
        <begin position="9"/>
        <end position="41"/>
    </location>
</feature>
<gene>
    <name evidence="3" type="ORF">DUNSADRAFT_2633</name>
</gene>
<keyword evidence="1" id="KW-0040">ANK repeat</keyword>
<feature type="compositionally biased region" description="Basic and acidic residues" evidence="2">
    <location>
        <begin position="296"/>
        <end position="316"/>
    </location>
</feature>
<evidence type="ECO:0000313" key="4">
    <source>
        <dbReference type="Proteomes" id="UP000815325"/>
    </source>
</evidence>
<reference evidence="3" key="1">
    <citation type="submission" date="2017-08" db="EMBL/GenBank/DDBJ databases">
        <authorList>
            <person name="Polle J.E."/>
            <person name="Barry K."/>
            <person name="Cushman J."/>
            <person name="Schmutz J."/>
            <person name="Tran D."/>
            <person name="Hathwaick L.T."/>
            <person name="Yim W.C."/>
            <person name="Jenkins J."/>
            <person name="Mckie-Krisberg Z.M."/>
            <person name="Prochnik S."/>
            <person name="Lindquist E."/>
            <person name="Dockter R.B."/>
            <person name="Adam C."/>
            <person name="Molina H."/>
            <person name="Bunkerborg J."/>
            <person name="Jin E."/>
            <person name="Buchheim M."/>
            <person name="Magnuson J."/>
        </authorList>
    </citation>
    <scope>NUCLEOTIDE SEQUENCE</scope>
    <source>
        <strain evidence="3">CCAP 19/18</strain>
    </source>
</reference>
<feature type="compositionally biased region" description="Basic and acidic residues" evidence="2">
    <location>
        <begin position="323"/>
        <end position="345"/>
    </location>
</feature>
<feature type="region of interest" description="Disordered" evidence="2">
    <location>
        <begin position="146"/>
        <end position="181"/>
    </location>
</feature>
<dbReference type="InterPro" id="IPR036770">
    <property type="entry name" value="Ankyrin_rpt-contain_sf"/>
</dbReference>
<evidence type="ECO:0000256" key="1">
    <source>
        <dbReference type="PROSITE-ProRule" id="PRU00023"/>
    </source>
</evidence>
<keyword evidence="4" id="KW-1185">Reference proteome</keyword>
<dbReference type="SMART" id="SM00248">
    <property type="entry name" value="ANK"/>
    <property type="match status" value="2"/>
</dbReference>
<evidence type="ECO:0000256" key="2">
    <source>
        <dbReference type="SAM" id="MobiDB-lite"/>
    </source>
</evidence>
<feature type="region of interest" description="Disordered" evidence="2">
    <location>
        <begin position="228"/>
        <end position="414"/>
    </location>
</feature>
<dbReference type="EMBL" id="MU070827">
    <property type="protein sequence ID" value="KAF5826582.1"/>
    <property type="molecule type" value="Genomic_DNA"/>
</dbReference>
<name>A0ABQ7FW81_DUNSA</name>
<feature type="compositionally biased region" description="Low complexity" evidence="2">
    <location>
        <begin position="359"/>
        <end position="369"/>
    </location>
</feature>
<dbReference type="Pfam" id="PF12796">
    <property type="entry name" value="Ank_2"/>
    <property type="match status" value="1"/>
</dbReference>
<dbReference type="PROSITE" id="PS50297">
    <property type="entry name" value="ANK_REP_REGION"/>
    <property type="match status" value="1"/>
</dbReference>
<accession>A0ABQ7FW81</accession>
<feature type="compositionally biased region" description="Polar residues" evidence="2">
    <location>
        <begin position="397"/>
        <end position="406"/>
    </location>
</feature>
<comment type="caution">
    <text evidence="3">The sequence shown here is derived from an EMBL/GenBank/DDBJ whole genome shotgun (WGS) entry which is preliminary data.</text>
</comment>
<dbReference type="Proteomes" id="UP000815325">
    <property type="component" value="Unassembled WGS sequence"/>
</dbReference>
<feature type="compositionally biased region" description="Low complexity" evidence="2">
    <location>
        <begin position="235"/>
        <end position="271"/>
    </location>
</feature>
<feature type="compositionally biased region" description="Polar residues" evidence="2">
    <location>
        <begin position="146"/>
        <end position="157"/>
    </location>
</feature>